<dbReference type="InterPro" id="IPR052514">
    <property type="entry name" value="SAM-dependent_MTase"/>
</dbReference>
<sequence length="312" mass="34938">MTSTIAQLKALYRDGSLSKPDFIREALKVHQTLFQYVDVIRTTDIREILIDANSVVFVVGEEGIRLQCPPNEARVAPVEVMNFDHYEIHETRVMDTVAQDCRNLVDIGANIGMHTVRFAMRAPQARVFAFEPMPGSFAFLQRNVAENGVGDRVSCFNYGLSDRNGTIDFFIAPTAGTNASLMNVADAQDAQRIVGLTLTLDQWATNQAIAPDFIKCDVEGAELLVFRGGHSTLARHRPVVFTELLRKWSRPFGYHPNDVIEFFASFGYECMAVGETGVRRLTCVTDETIETNYVFLHREAHAEKISRLVSKA</sequence>
<dbReference type="InterPro" id="IPR006342">
    <property type="entry name" value="FkbM_mtfrase"/>
</dbReference>
<keyword evidence="2" id="KW-0808">Transferase</keyword>
<name>A0A7W9TT50_9BURK</name>
<gene>
    <name evidence="2" type="ORF">F4827_000708</name>
</gene>
<feature type="domain" description="Methyltransferase FkbM" evidence="1">
    <location>
        <begin position="106"/>
        <end position="269"/>
    </location>
</feature>
<organism evidence="2 3">
    <name type="scientific">Paraburkholderia bannensis</name>
    <dbReference type="NCBI Taxonomy" id="765414"/>
    <lineage>
        <taxon>Bacteria</taxon>
        <taxon>Pseudomonadati</taxon>
        <taxon>Pseudomonadota</taxon>
        <taxon>Betaproteobacteria</taxon>
        <taxon>Burkholderiales</taxon>
        <taxon>Burkholderiaceae</taxon>
        <taxon>Paraburkholderia</taxon>
    </lineage>
</organism>
<keyword evidence="2" id="KW-0489">Methyltransferase</keyword>
<dbReference type="InterPro" id="IPR029063">
    <property type="entry name" value="SAM-dependent_MTases_sf"/>
</dbReference>
<evidence type="ECO:0000313" key="2">
    <source>
        <dbReference type="EMBL" id="MBB6100882.1"/>
    </source>
</evidence>
<dbReference type="GO" id="GO:0032259">
    <property type="term" value="P:methylation"/>
    <property type="evidence" value="ECO:0007669"/>
    <property type="project" value="UniProtKB-KW"/>
</dbReference>
<dbReference type="Pfam" id="PF05050">
    <property type="entry name" value="Methyltransf_21"/>
    <property type="match status" value="1"/>
</dbReference>
<dbReference type="RefSeq" id="WP_183721614.1">
    <property type="nucleotide sequence ID" value="NZ_JACHBW010000002.1"/>
</dbReference>
<dbReference type="Gene3D" id="3.40.50.150">
    <property type="entry name" value="Vaccinia Virus protein VP39"/>
    <property type="match status" value="1"/>
</dbReference>
<protein>
    <submittedName>
        <fullName evidence="2">FkbM family methyltransferase</fullName>
    </submittedName>
</protein>
<dbReference type="PANTHER" id="PTHR34203">
    <property type="entry name" value="METHYLTRANSFERASE, FKBM FAMILY PROTEIN"/>
    <property type="match status" value="1"/>
</dbReference>
<proteinExistence type="predicted"/>
<dbReference type="NCBIfam" id="TIGR01444">
    <property type="entry name" value="fkbM_fam"/>
    <property type="match status" value="1"/>
</dbReference>
<dbReference type="PANTHER" id="PTHR34203:SF13">
    <property type="entry name" value="EXPRESSED PROTEIN"/>
    <property type="match status" value="1"/>
</dbReference>
<dbReference type="SUPFAM" id="SSF53335">
    <property type="entry name" value="S-adenosyl-L-methionine-dependent methyltransferases"/>
    <property type="match status" value="1"/>
</dbReference>
<dbReference type="GO" id="GO:0008168">
    <property type="term" value="F:methyltransferase activity"/>
    <property type="evidence" value="ECO:0007669"/>
    <property type="project" value="UniProtKB-KW"/>
</dbReference>
<reference evidence="2 3" key="1">
    <citation type="submission" date="2020-08" db="EMBL/GenBank/DDBJ databases">
        <title>Above-ground endophytic microbial communities from plants in different locations in the United States.</title>
        <authorList>
            <person name="Frank C."/>
        </authorList>
    </citation>
    <scope>NUCLEOTIDE SEQUENCE [LARGE SCALE GENOMIC DNA]</scope>
    <source>
        <strain evidence="2 3">WP4_2_2</strain>
    </source>
</reference>
<dbReference type="Proteomes" id="UP000571554">
    <property type="component" value="Unassembled WGS sequence"/>
</dbReference>
<dbReference type="AlphaFoldDB" id="A0A7W9TT50"/>
<comment type="caution">
    <text evidence="2">The sequence shown here is derived from an EMBL/GenBank/DDBJ whole genome shotgun (WGS) entry which is preliminary data.</text>
</comment>
<accession>A0A7W9TT50</accession>
<dbReference type="EMBL" id="JACHBW010000002">
    <property type="protein sequence ID" value="MBB6100882.1"/>
    <property type="molecule type" value="Genomic_DNA"/>
</dbReference>
<evidence type="ECO:0000313" key="3">
    <source>
        <dbReference type="Proteomes" id="UP000571554"/>
    </source>
</evidence>
<evidence type="ECO:0000259" key="1">
    <source>
        <dbReference type="Pfam" id="PF05050"/>
    </source>
</evidence>
<keyword evidence="3" id="KW-1185">Reference proteome</keyword>